<dbReference type="Proteomes" id="UP000183868">
    <property type="component" value="Chromosome"/>
</dbReference>
<organism evidence="2 3">
    <name type="scientific">Caldithrix abyssi DSM 13497</name>
    <dbReference type="NCBI Taxonomy" id="880073"/>
    <lineage>
        <taxon>Bacteria</taxon>
        <taxon>Pseudomonadati</taxon>
        <taxon>Calditrichota</taxon>
        <taxon>Calditrichia</taxon>
        <taxon>Calditrichales</taxon>
        <taxon>Calditrichaceae</taxon>
        <taxon>Caldithrix</taxon>
    </lineage>
</organism>
<keyword evidence="3" id="KW-1185">Reference proteome</keyword>
<evidence type="ECO:0000313" key="2">
    <source>
        <dbReference type="EMBL" id="EHO40641.1"/>
    </source>
</evidence>
<sequence length="275" mass="30520" precursor="true">MISVFKKRTRRLKRLSGFSLIVIILGLAGSLFSQANWAVSSSLTINSGDYIYQQRTDNYYLNAGLRYSAQKWTVSASVPFILQNSAVYQQEPISFSANGHGMNNPTTTTLSNNLEAGIGDIYLYGEYQLWNGSLIAPSVVMTTQLKVPTTNRLTLFSTGKFDYGLGLALRKWVKTFNAFAEISYLRIGDQEEITYLDPLGYGLGIGKFFANGKYSTSLYFKGYSKIIQGVDPPRQLALGFFTMFSGKSVLSFYLIKGLSESSPDFGLSSGIDWKL</sequence>
<dbReference type="HOGENOM" id="CLU_1010770_0_0_0"/>
<dbReference type="PaxDb" id="880073-Calab_1007"/>
<evidence type="ECO:0000313" key="3">
    <source>
        <dbReference type="Proteomes" id="UP000004671"/>
    </source>
</evidence>
<dbReference type="KEGG" id="caby:Cabys_4154"/>
<dbReference type="RefSeq" id="WP_006927666.1">
    <property type="nucleotide sequence ID" value="NZ_CM001402.1"/>
</dbReference>
<protein>
    <submittedName>
        <fullName evidence="1">MetA-pathway of phenol degradation</fullName>
    </submittedName>
</protein>
<proteinExistence type="predicted"/>
<name>H1XVR4_CALAY</name>
<dbReference type="OrthoDB" id="5297564at2"/>
<dbReference type="STRING" id="880073.Cabys_4154"/>
<dbReference type="AlphaFoldDB" id="H1XVR4"/>
<dbReference type="Proteomes" id="UP000004671">
    <property type="component" value="Chromosome"/>
</dbReference>
<accession>H1XVR4</accession>
<reference evidence="1 4" key="2">
    <citation type="submission" date="2016-11" db="EMBL/GenBank/DDBJ databases">
        <title>Genomic analysis of Caldithrix abyssi and proposal of a novel bacterial phylum Caldithrichaeota.</title>
        <authorList>
            <person name="Kublanov I."/>
            <person name="Sigalova O."/>
            <person name="Gavrilov S."/>
            <person name="Lebedinsky A."/>
            <person name="Ivanova N."/>
            <person name="Daum C."/>
            <person name="Reddy T."/>
            <person name="Klenk H.P."/>
            <person name="Goker M."/>
            <person name="Reva O."/>
            <person name="Miroshnichenko M."/>
            <person name="Kyprides N."/>
            <person name="Woyke T."/>
            <person name="Gelfand M."/>
        </authorList>
    </citation>
    <scope>NUCLEOTIDE SEQUENCE [LARGE SCALE GENOMIC DNA]</scope>
    <source>
        <strain evidence="1 4">LF13</strain>
    </source>
</reference>
<gene>
    <name evidence="1" type="ORF">Cabys_4154</name>
    <name evidence="2" type="ORF">Calab_1007</name>
</gene>
<evidence type="ECO:0000313" key="1">
    <source>
        <dbReference type="EMBL" id="APF20899.1"/>
    </source>
</evidence>
<evidence type="ECO:0000313" key="4">
    <source>
        <dbReference type="Proteomes" id="UP000183868"/>
    </source>
</evidence>
<reference evidence="2 3" key="1">
    <citation type="submission" date="2011-09" db="EMBL/GenBank/DDBJ databases">
        <title>The permanent draft genome of Caldithrix abyssi DSM 13497.</title>
        <authorList>
            <consortium name="US DOE Joint Genome Institute (JGI-PGF)"/>
            <person name="Lucas S."/>
            <person name="Han J."/>
            <person name="Lapidus A."/>
            <person name="Bruce D."/>
            <person name="Goodwin L."/>
            <person name="Pitluck S."/>
            <person name="Peters L."/>
            <person name="Kyrpides N."/>
            <person name="Mavromatis K."/>
            <person name="Ivanova N."/>
            <person name="Mikhailova N."/>
            <person name="Chertkov O."/>
            <person name="Detter J.C."/>
            <person name="Tapia R."/>
            <person name="Han C."/>
            <person name="Land M."/>
            <person name="Hauser L."/>
            <person name="Markowitz V."/>
            <person name="Cheng J.-F."/>
            <person name="Hugenholtz P."/>
            <person name="Woyke T."/>
            <person name="Wu D."/>
            <person name="Spring S."/>
            <person name="Brambilla E."/>
            <person name="Klenk H.-P."/>
            <person name="Eisen J.A."/>
        </authorList>
    </citation>
    <scope>NUCLEOTIDE SEQUENCE [LARGE SCALE GENOMIC DNA]</scope>
    <source>
        <strain evidence="2 3">DSM 13497</strain>
    </source>
</reference>
<dbReference type="EMBL" id="CP018099">
    <property type="protein sequence ID" value="APF20899.1"/>
    <property type="molecule type" value="Genomic_DNA"/>
</dbReference>
<dbReference type="EMBL" id="CM001402">
    <property type="protein sequence ID" value="EHO40641.1"/>
    <property type="molecule type" value="Genomic_DNA"/>
</dbReference>